<proteinExistence type="predicted"/>
<dbReference type="Pfam" id="PF13041">
    <property type="entry name" value="PPR_2"/>
    <property type="match status" value="3"/>
</dbReference>
<dbReference type="Gramene" id="OQU85953">
    <property type="protein sequence ID" value="OQU85953"/>
    <property type="gene ID" value="SORBI_3004G346200"/>
</dbReference>
<dbReference type="NCBIfam" id="TIGR00756">
    <property type="entry name" value="PPR"/>
    <property type="match status" value="4"/>
</dbReference>
<dbReference type="InterPro" id="IPR011990">
    <property type="entry name" value="TPR-like_helical_dom_sf"/>
</dbReference>
<dbReference type="FunCoup" id="A0A1Z5RQA4">
    <property type="interactions" value="807"/>
</dbReference>
<dbReference type="ExpressionAtlas" id="A0A1Z5RQA4">
    <property type="expression patterns" value="baseline"/>
</dbReference>
<dbReference type="InParanoid" id="A0A1Z5RQA4"/>
<dbReference type="AlphaFoldDB" id="A0A1Z5RQA4"/>
<feature type="repeat" description="PPR" evidence="3">
    <location>
        <begin position="163"/>
        <end position="197"/>
    </location>
</feature>
<evidence type="ECO:0008006" key="6">
    <source>
        <dbReference type="Google" id="ProtNLM"/>
    </source>
</evidence>
<dbReference type="EMBL" id="CM000763">
    <property type="protein sequence ID" value="OQU85953.1"/>
    <property type="molecule type" value="Genomic_DNA"/>
</dbReference>
<dbReference type="GO" id="GO:0003723">
    <property type="term" value="F:RNA binding"/>
    <property type="evidence" value="ECO:0007669"/>
    <property type="project" value="InterPro"/>
</dbReference>
<dbReference type="PANTHER" id="PTHR47926:SF411">
    <property type="entry name" value="PENTATRICOPEPTIDE REPEAT-CONTAINING PROTEIN"/>
    <property type="match status" value="1"/>
</dbReference>
<accession>A0A1Z5RQA4</accession>
<dbReference type="FunFam" id="1.25.40.10:FF:000090">
    <property type="entry name" value="Pentatricopeptide repeat-containing protein, chloroplastic"/>
    <property type="match status" value="1"/>
</dbReference>
<evidence type="ECO:0000313" key="5">
    <source>
        <dbReference type="Proteomes" id="UP000000768"/>
    </source>
</evidence>
<keyword evidence="1" id="KW-0677">Repeat</keyword>
<keyword evidence="5" id="KW-1185">Reference proteome</keyword>
<protein>
    <recommendedName>
        <fullName evidence="6">Pentatricopeptide repeat-containing protein</fullName>
    </recommendedName>
</protein>
<dbReference type="PANTHER" id="PTHR47926">
    <property type="entry name" value="PENTATRICOPEPTIDE REPEAT-CONTAINING PROTEIN"/>
    <property type="match status" value="1"/>
</dbReference>
<dbReference type="InterPro" id="IPR002885">
    <property type="entry name" value="PPR_rpt"/>
</dbReference>
<gene>
    <name evidence="4" type="ORF">SORBI_3004G346200</name>
</gene>
<dbReference type="InterPro" id="IPR046960">
    <property type="entry name" value="PPR_At4g14850-like_plant"/>
</dbReference>
<feature type="repeat" description="PPR" evidence="3">
    <location>
        <begin position="269"/>
        <end position="299"/>
    </location>
</feature>
<evidence type="ECO:0000256" key="1">
    <source>
        <dbReference type="ARBA" id="ARBA00022737"/>
    </source>
</evidence>
<evidence type="ECO:0000256" key="3">
    <source>
        <dbReference type="PROSITE-ProRule" id="PRU00708"/>
    </source>
</evidence>
<reference evidence="5" key="2">
    <citation type="journal article" date="2018" name="Plant J.">
        <title>The Sorghum bicolor reference genome: improved assembly, gene annotations, a transcriptome atlas, and signatures of genome organization.</title>
        <authorList>
            <person name="McCormick R.F."/>
            <person name="Truong S.K."/>
            <person name="Sreedasyam A."/>
            <person name="Jenkins J."/>
            <person name="Shu S."/>
            <person name="Sims D."/>
            <person name="Kennedy M."/>
            <person name="Amirebrahimi M."/>
            <person name="Weers B.D."/>
            <person name="McKinley B."/>
            <person name="Mattison A."/>
            <person name="Morishige D.T."/>
            <person name="Grimwood J."/>
            <person name="Schmutz J."/>
            <person name="Mullet J.E."/>
        </authorList>
    </citation>
    <scope>NUCLEOTIDE SEQUENCE [LARGE SCALE GENOMIC DNA]</scope>
    <source>
        <strain evidence="5">cv. BTx623</strain>
    </source>
</reference>
<evidence type="ECO:0000313" key="4">
    <source>
        <dbReference type="EMBL" id="OQU85953.1"/>
    </source>
</evidence>
<dbReference type="Proteomes" id="UP000000768">
    <property type="component" value="Chromosome 4"/>
</dbReference>
<feature type="repeat" description="PPR" evidence="3">
    <location>
        <begin position="404"/>
        <end position="438"/>
    </location>
</feature>
<feature type="repeat" description="PPR" evidence="3">
    <location>
        <begin position="300"/>
        <end position="334"/>
    </location>
</feature>
<evidence type="ECO:0000256" key="2">
    <source>
        <dbReference type="ARBA" id="ARBA00022946"/>
    </source>
</evidence>
<sequence length="599" mass="66308">MPLRRRAGRAIAAAPGGFLHLSLLASLRRRPSLQAHAQLLLLGLPLPHAAASRLLRPHLRAGHPLASLRLFLRVLRDHQPAPNVRTASLEQEEAVPDSRSLSAALAACSRLESPSAGFCTHAFVLKSGFASDLFVANSLLHFYASFGLHALACKLFDEMPASDTVSFNTLISSYVQSGCVERALGVFRDMVEGGFRLDEWTITALLGACAGLGDLMVAKAAHGFASRALRHTLFDSAEVVIGLVDMYVKCGAVQLSRRAFNLFGDKTKDARIWSVMMSGYARAGEIYMARNLFDEMPNKDLVAWTVLVGGYVQAGRCKEALQLFEEMEATGLEADEVTVVTVLSACVQHGAIGLAKRLHRRVNQNGLVSRNARVATSFVHIYAKHGCIQTAMDVFRGVTDEFKTVELFNAMIHGLAHHGYGEKAISLFDEMETLELQPDDITFVGVLCACSHSNLVEQGRKMFLSMSDKYGVKPDIKHHACMADLLGRAGRIDEAYNFIQNMPFKANHVVWSSLLTACKIHGNNKIRKLVERQILGLDATYKPEKLTLSGLFSDHKRKELSARVKVIDWMPEEVKMPKAFVFLRMHWEKTAWNIERQLL</sequence>
<name>A0A1Z5RQA4_SORBI</name>
<organism evidence="4 5">
    <name type="scientific">Sorghum bicolor</name>
    <name type="common">Sorghum</name>
    <name type="synonym">Sorghum vulgare</name>
    <dbReference type="NCBI Taxonomy" id="4558"/>
    <lineage>
        <taxon>Eukaryota</taxon>
        <taxon>Viridiplantae</taxon>
        <taxon>Streptophyta</taxon>
        <taxon>Embryophyta</taxon>
        <taxon>Tracheophyta</taxon>
        <taxon>Spermatophyta</taxon>
        <taxon>Magnoliopsida</taxon>
        <taxon>Liliopsida</taxon>
        <taxon>Poales</taxon>
        <taxon>Poaceae</taxon>
        <taxon>PACMAD clade</taxon>
        <taxon>Panicoideae</taxon>
        <taxon>Andropogonodae</taxon>
        <taxon>Andropogoneae</taxon>
        <taxon>Sorghinae</taxon>
        <taxon>Sorghum</taxon>
    </lineage>
</organism>
<dbReference type="Gene3D" id="1.25.40.10">
    <property type="entry name" value="Tetratricopeptide repeat domain"/>
    <property type="match status" value="3"/>
</dbReference>
<keyword evidence="2" id="KW-0809">Transit peptide</keyword>
<dbReference type="PROSITE" id="PS51375">
    <property type="entry name" value="PPR"/>
    <property type="match status" value="4"/>
</dbReference>
<dbReference type="FunFam" id="1.25.40.10:FF:001035">
    <property type="entry name" value="Selenium-binding protein-like"/>
    <property type="match status" value="1"/>
</dbReference>
<reference evidence="4 5" key="1">
    <citation type="journal article" date="2009" name="Nature">
        <title>The Sorghum bicolor genome and the diversification of grasses.</title>
        <authorList>
            <person name="Paterson A.H."/>
            <person name="Bowers J.E."/>
            <person name="Bruggmann R."/>
            <person name="Dubchak I."/>
            <person name="Grimwood J."/>
            <person name="Gundlach H."/>
            <person name="Haberer G."/>
            <person name="Hellsten U."/>
            <person name="Mitros T."/>
            <person name="Poliakov A."/>
            <person name="Schmutz J."/>
            <person name="Spannagl M."/>
            <person name="Tang H."/>
            <person name="Wang X."/>
            <person name="Wicker T."/>
            <person name="Bharti A.K."/>
            <person name="Chapman J."/>
            <person name="Feltus F.A."/>
            <person name="Gowik U."/>
            <person name="Grigoriev I.V."/>
            <person name="Lyons E."/>
            <person name="Maher C.A."/>
            <person name="Martis M."/>
            <person name="Narechania A."/>
            <person name="Otillar R.P."/>
            <person name="Penning B.W."/>
            <person name="Salamov A.A."/>
            <person name="Wang Y."/>
            <person name="Zhang L."/>
            <person name="Carpita N.C."/>
            <person name="Freeling M."/>
            <person name="Gingle A.R."/>
            <person name="Hash C.T."/>
            <person name="Keller B."/>
            <person name="Klein P."/>
            <person name="Kresovich S."/>
            <person name="McCann M.C."/>
            <person name="Ming R."/>
            <person name="Peterson D.G."/>
            <person name="Mehboob-ur-Rahman"/>
            <person name="Ware D."/>
            <person name="Westhoff P."/>
            <person name="Mayer K.F."/>
            <person name="Messing J."/>
            <person name="Rokhsar D.S."/>
        </authorList>
    </citation>
    <scope>NUCLEOTIDE SEQUENCE [LARGE SCALE GENOMIC DNA]</scope>
    <source>
        <strain evidence="5">cv. BTx623</strain>
    </source>
</reference>
<dbReference type="Pfam" id="PF01535">
    <property type="entry name" value="PPR"/>
    <property type="match status" value="2"/>
</dbReference>
<dbReference type="GO" id="GO:0009451">
    <property type="term" value="P:RNA modification"/>
    <property type="evidence" value="ECO:0007669"/>
    <property type="project" value="InterPro"/>
</dbReference>